<gene>
    <name evidence="1" type="ORF">V7S43_003866</name>
</gene>
<accession>A0ABD3FYF0</accession>
<reference evidence="1 2" key="1">
    <citation type="submission" date="2024-09" db="EMBL/GenBank/DDBJ databases">
        <title>Genome sequencing and assembly of Phytophthora oleae, isolate VK10A, causative agent of rot of olive drupes.</title>
        <authorList>
            <person name="Conti Taguali S."/>
            <person name="Riolo M."/>
            <person name="La Spada F."/>
            <person name="Cacciola S.O."/>
            <person name="Dionisio G."/>
        </authorList>
    </citation>
    <scope>NUCLEOTIDE SEQUENCE [LARGE SCALE GENOMIC DNA]</scope>
    <source>
        <strain evidence="1 2">VK10A</strain>
    </source>
</reference>
<dbReference type="EMBL" id="JBIMZQ010000006">
    <property type="protein sequence ID" value="KAL3670676.1"/>
    <property type="molecule type" value="Genomic_DNA"/>
</dbReference>
<comment type="caution">
    <text evidence="1">The sequence shown here is derived from an EMBL/GenBank/DDBJ whole genome shotgun (WGS) entry which is preliminary data.</text>
</comment>
<name>A0ABD3FYF0_9STRA</name>
<protein>
    <submittedName>
        <fullName evidence="1">Uncharacterized protein</fullName>
    </submittedName>
</protein>
<organism evidence="1 2">
    <name type="scientific">Phytophthora oleae</name>
    <dbReference type="NCBI Taxonomy" id="2107226"/>
    <lineage>
        <taxon>Eukaryota</taxon>
        <taxon>Sar</taxon>
        <taxon>Stramenopiles</taxon>
        <taxon>Oomycota</taxon>
        <taxon>Peronosporomycetes</taxon>
        <taxon>Peronosporales</taxon>
        <taxon>Peronosporaceae</taxon>
        <taxon>Phytophthora</taxon>
    </lineage>
</organism>
<dbReference type="AlphaFoldDB" id="A0ABD3FYF0"/>
<dbReference type="Proteomes" id="UP001632037">
    <property type="component" value="Unassembled WGS sequence"/>
</dbReference>
<keyword evidence="2" id="KW-1185">Reference proteome</keyword>
<sequence>MKLVLELLHRRMYLTGTIQTNRPKDIVTKMKARTVNKKKCDVFMEKCSRYQYLNSFGIITGGWATWTSTTS</sequence>
<evidence type="ECO:0000313" key="1">
    <source>
        <dbReference type="EMBL" id="KAL3670676.1"/>
    </source>
</evidence>
<evidence type="ECO:0000313" key="2">
    <source>
        <dbReference type="Proteomes" id="UP001632037"/>
    </source>
</evidence>
<proteinExistence type="predicted"/>